<feature type="binding site" evidence="6">
    <location>
        <position position="178"/>
    </location>
    <ligand>
        <name>biotin</name>
        <dbReference type="ChEBI" id="CHEBI:57586"/>
    </ligand>
</feature>
<feature type="binding site" evidence="6">
    <location>
        <position position="108"/>
    </location>
    <ligand>
        <name>biotin</name>
        <dbReference type="ChEBI" id="CHEBI:57586"/>
    </ligand>
</feature>
<name>A0A5K7Y9P8_9BACT</name>
<evidence type="ECO:0000256" key="3">
    <source>
        <dbReference type="ARBA" id="ARBA00022840"/>
    </source>
</evidence>
<dbReference type="InterPro" id="IPR004408">
    <property type="entry name" value="Biotin_CoA_COase_ligase"/>
</dbReference>
<dbReference type="PANTHER" id="PTHR12835">
    <property type="entry name" value="BIOTIN PROTEIN LIGASE"/>
    <property type="match status" value="1"/>
</dbReference>
<dbReference type="EMBL" id="AP021874">
    <property type="protein sequence ID" value="BBO66092.1"/>
    <property type="molecule type" value="Genomic_DNA"/>
</dbReference>
<dbReference type="GO" id="GO:0005737">
    <property type="term" value="C:cytoplasm"/>
    <property type="evidence" value="ECO:0007669"/>
    <property type="project" value="TreeGrafter"/>
</dbReference>
<dbReference type="KEGG" id="dalk:DSCA_00220"/>
<dbReference type="GO" id="GO:0003677">
    <property type="term" value="F:DNA binding"/>
    <property type="evidence" value="ECO:0007669"/>
    <property type="project" value="UniProtKB-UniRule"/>
</dbReference>
<dbReference type="Gene3D" id="2.30.30.100">
    <property type="match status" value="1"/>
</dbReference>
<dbReference type="Gene3D" id="1.10.10.10">
    <property type="entry name" value="Winged helix-like DNA-binding domain superfamily/Winged helix DNA-binding domain"/>
    <property type="match status" value="1"/>
</dbReference>
<evidence type="ECO:0000256" key="1">
    <source>
        <dbReference type="ARBA" id="ARBA00022598"/>
    </source>
</evidence>
<dbReference type="InterPro" id="IPR003142">
    <property type="entry name" value="BPL_C"/>
</dbReference>
<reference evidence="8 9" key="1">
    <citation type="submission" date="2019-11" db="EMBL/GenBank/DDBJ databases">
        <title>Comparative genomics of hydrocarbon-degrading Desulfosarcina strains.</title>
        <authorList>
            <person name="Watanabe M."/>
            <person name="Kojima H."/>
            <person name="Fukui M."/>
        </authorList>
    </citation>
    <scope>NUCLEOTIDE SEQUENCE [LARGE SCALE GENOMIC DNA]</scope>
    <source>
        <strain evidence="8 9">PL12</strain>
    </source>
</reference>
<dbReference type="Gene3D" id="3.30.930.10">
    <property type="entry name" value="Bira Bifunctional Protein, Domain 2"/>
    <property type="match status" value="1"/>
</dbReference>
<evidence type="ECO:0000256" key="4">
    <source>
        <dbReference type="ARBA" id="ARBA00023267"/>
    </source>
</evidence>
<dbReference type="OrthoDB" id="9807064at2"/>
<dbReference type="PROSITE" id="PS51733">
    <property type="entry name" value="BPL_LPL_CATALYTIC"/>
    <property type="match status" value="1"/>
</dbReference>
<dbReference type="SUPFAM" id="SSF46785">
    <property type="entry name" value="Winged helix' DNA-binding domain"/>
    <property type="match status" value="1"/>
</dbReference>
<keyword evidence="2 6" id="KW-0547">Nucleotide-binding</keyword>
<dbReference type="InterPro" id="IPR004143">
    <property type="entry name" value="BPL_LPL_catalytic"/>
</dbReference>
<evidence type="ECO:0000313" key="8">
    <source>
        <dbReference type="EMBL" id="BBO66092.1"/>
    </source>
</evidence>
<keyword evidence="6" id="KW-0238">DNA-binding</keyword>
<dbReference type="NCBIfam" id="TIGR00121">
    <property type="entry name" value="birA_ligase"/>
    <property type="match status" value="1"/>
</dbReference>
<comment type="similarity">
    <text evidence="6">Belongs to the biotin--protein ligase family.</text>
</comment>
<keyword evidence="6" id="KW-0805">Transcription regulation</keyword>
<evidence type="ECO:0000259" key="7">
    <source>
        <dbReference type="PROSITE" id="PS51733"/>
    </source>
</evidence>
<dbReference type="GO" id="GO:0005524">
    <property type="term" value="F:ATP binding"/>
    <property type="evidence" value="ECO:0007669"/>
    <property type="project" value="UniProtKB-UniRule"/>
</dbReference>
<feature type="DNA-binding region" description="H-T-H motif" evidence="6">
    <location>
        <begin position="20"/>
        <end position="39"/>
    </location>
</feature>
<dbReference type="RefSeq" id="WP_155314518.1">
    <property type="nucleotide sequence ID" value="NZ_AP021874.1"/>
</dbReference>
<accession>A0A5K7Y9P8</accession>
<keyword evidence="6" id="KW-0678">Repressor</keyword>
<evidence type="ECO:0000256" key="6">
    <source>
        <dbReference type="HAMAP-Rule" id="MF_00978"/>
    </source>
</evidence>
<dbReference type="GO" id="GO:0004077">
    <property type="term" value="F:biotin--[biotin carboxyl-carrier protein] ligase activity"/>
    <property type="evidence" value="ECO:0007669"/>
    <property type="project" value="UniProtKB-UniRule"/>
</dbReference>
<keyword evidence="3 6" id="KW-0067">ATP-binding</keyword>
<dbReference type="InterPro" id="IPR008988">
    <property type="entry name" value="Transcriptional_repressor_C"/>
</dbReference>
<comment type="caution">
    <text evidence="6">Lacks conserved residue(s) required for the propagation of feature annotation.</text>
</comment>
<sequence>MDAKQKIVTILSQARDVVSGETLSTELGVSRVSVWKHIKGLVQSGIPIVSSPKGYCLPRDPDCLMPWAFDEWRDRIRYFPETTSTMDEAMSLARKGCPDFTVAVAQRQTCGRGRMKRIWLSADGGLYFTVVVRPDIPIMMAGLVNLAAALDMTEQLRALYHVDAHVKWPNDILVGNHKICGVLSQMEAEGDQVAHMNIGVGLNVNNAPETEEPIAVSLRTLMGRTVPRREILTAFLEAFERRIRAFDPHQVIDQWQSCNVTLGRKVRVFTVKDRVEGTAEALDEHGGLVLRLADGSRRTVVYGDCFHR</sequence>
<dbReference type="InterPro" id="IPR036390">
    <property type="entry name" value="WH_DNA-bd_sf"/>
</dbReference>
<feature type="binding site" evidence="6">
    <location>
        <begin position="112"/>
        <end position="114"/>
    </location>
    <ligand>
        <name>biotin</name>
        <dbReference type="ChEBI" id="CHEBI:57586"/>
    </ligand>
</feature>
<dbReference type="Pfam" id="PF08279">
    <property type="entry name" value="HTH_11"/>
    <property type="match status" value="1"/>
</dbReference>
<comment type="function">
    <text evidence="6">Acts both as a biotin--[acetyl-CoA-carboxylase] ligase and a repressor.</text>
</comment>
<dbReference type="Pfam" id="PF03099">
    <property type="entry name" value="BPL_LplA_LipB"/>
    <property type="match status" value="1"/>
</dbReference>
<dbReference type="InterPro" id="IPR036388">
    <property type="entry name" value="WH-like_DNA-bd_sf"/>
</dbReference>
<dbReference type="InterPro" id="IPR045864">
    <property type="entry name" value="aa-tRNA-synth_II/BPL/LPL"/>
</dbReference>
<feature type="domain" description="BPL/LPL catalytic" evidence="7">
    <location>
        <begin position="58"/>
        <end position="247"/>
    </location>
</feature>
<dbReference type="InterPro" id="IPR013196">
    <property type="entry name" value="HTH_11"/>
</dbReference>
<dbReference type="PANTHER" id="PTHR12835:SF5">
    <property type="entry name" value="BIOTIN--PROTEIN LIGASE"/>
    <property type="match status" value="1"/>
</dbReference>
<evidence type="ECO:0000256" key="5">
    <source>
        <dbReference type="ARBA" id="ARBA00047846"/>
    </source>
</evidence>
<gene>
    <name evidence="6" type="primary">birA</name>
    <name evidence="8" type="ORF">DSCA_00220</name>
</gene>
<dbReference type="SUPFAM" id="SSF55681">
    <property type="entry name" value="Class II aaRS and biotin synthetases"/>
    <property type="match status" value="1"/>
</dbReference>
<keyword evidence="9" id="KW-1185">Reference proteome</keyword>
<keyword evidence="4 6" id="KW-0092">Biotin</keyword>
<dbReference type="GO" id="GO:0006355">
    <property type="term" value="P:regulation of DNA-templated transcription"/>
    <property type="evidence" value="ECO:0007669"/>
    <property type="project" value="UniProtKB-UniRule"/>
</dbReference>
<protein>
    <recommendedName>
        <fullName evidence="6">Bifunctional ligase/repressor BirA</fullName>
    </recommendedName>
    <alternativeName>
        <fullName evidence="6">Biotin--[acetyl-CoA-carboxylase] ligase</fullName>
        <ecNumber evidence="6">6.3.4.15</ecNumber>
    </alternativeName>
    <alternativeName>
        <fullName evidence="6">Biotin--protein ligase</fullName>
    </alternativeName>
    <alternativeName>
        <fullName evidence="6">Biotin-[acetyl-CoA carboxylase] synthetase</fullName>
    </alternativeName>
</protein>
<dbReference type="HAMAP" id="MF_00978">
    <property type="entry name" value="Bifunct_BirA"/>
    <property type="match status" value="1"/>
</dbReference>
<proteinExistence type="inferred from homology"/>
<dbReference type="InterPro" id="IPR030855">
    <property type="entry name" value="Bifunct_BirA"/>
</dbReference>
<keyword evidence="6" id="KW-0804">Transcription</keyword>
<dbReference type="AlphaFoldDB" id="A0A5K7Y9P8"/>
<dbReference type="Pfam" id="PF02237">
    <property type="entry name" value="BPL_C"/>
    <property type="match status" value="1"/>
</dbReference>
<evidence type="ECO:0000256" key="2">
    <source>
        <dbReference type="ARBA" id="ARBA00022741"/>
    </source>
</evidence>
<dbReference type="SUPFAM" id="SSF50037">
    <property type="entry name" value="C-terminal domain of transcriptional repressors"/>
    <property type="match status" value="1"/>
</dbReference>
<dbReference type="Proteomes" id="UP000427906">
    <property type="component" value="Chromosome"/>
</dbReference>
<dbReference type="CDD" id="cd16442">
    <property type="entry name" value="BPL"/>
    <property type="match status" value="1"/>
</dbReference>
<keyword evidence="1 6" id="KW-0436">Ligase</keyword>
<evidence type="ECO:0000313" key="9">
    <source>
        <dbReference type="Proteomes" id="UP000427906"/>
    </source>
</evidence>
<dbReference type="EC" id="6.3.4.15" evidence="6"/>
<comment type="catalytic activity">
    <reaction evidence="5 6">
        <text>biotin + L-lysyl-[protein] + ATP = N(6)-biotinyl-L-lysyl-[protein] + AMP + diphosphate + H(+)</text>
        <dbReference type="Rhea" id="RHEA:11756"/>
        <dbReference type="Rhea" id="RHEA-COMP:9752"/>
        <dbReference type="Rhea" id="RHEA-COMP:10505"/>
        <dbReference type="ChEBI" id="CHEBI:15378"/>
        <dbReference type="ChEBI" id="CHEBI:29969"/>
        <dbReference type="ChEBI" id="CHEBI:30616"/>
        <dbReference type="ChEBI" id="CHEBI:33019"/>
        <dbReference type="ChEBI" id="CHEBI:57586"/>
        <dbReference type="ChEBI" id="CHEBI:83144"/>
        <dbReference type="ChEBI" id="CHEBI:456215"/>
        <dbReference type="EC" id="6.3.4.15"/>
    </reaction>
</comment>
<organism evidence="8 9">
    <name type="scientific">Desulfosarcina alkanivorans</name>
    <dbReference type="NCBI Taxonomy" id="571177"/>
    <lineage>
        <taxon>Bacteria</taxon>
        <taxon>Pseudomonadati</taxon>
        <taxon>Thermodesulfobacteriota</taxon>
        <taxon>Desulfobacteria</taxon>
        <taxon>Desulfobacterales</taxon>
        <taxon>Desulfosarcinaceae</taxon>
        <taxon>Desulfosarcina</taxon>
    </lineage>
</organism>